<evidence type="ECO:0000259" key="8">
    <source>
        <dbReference type="PROSITE" id="PS50261"/>
    </source>
</evidence>
<keyword evidence="3 7" id="KW-1133">Transmembrane helix</keyword>
<dbReference type="InterPro" id="IPR036024">
    <property type="entry name" value="Somatomedin_B-like_dom_sf"/>
</dbReference>
<feature type="transmembrane region" description="Helical" evidence="7">
    <location>
        <begin position="665"/>
        <end position="690"/>
    </location>
</feature>
<dbReference type="GO" id="GO:0016020">
    <property type="term" value="C:membrane"/>
    <property type="evidence" value="ECO:0007669"/>
    <property type="project" value="UniProtKB-SubCell"/>
</dbReference>
<proteinExistence type="predicted"/>
<dbReference type="Pfam" id="PF00002">
    <property type="entry name" value="7tm_2"/>
    <property type="match status" value="1"/>
</dbReference>
<evidence type="ECO:0000256" key="2">
    <source>
        <dbReference type="ARBA" id="ARBA00022692"/>
    </source>
</evidence>
<dbReference type="AlphaFoldDB" id="A0A2T7P6E5"/>
<feature type="transmembrane region" description="Helical" evidence="7">
    <location>
        <begin position="820"/>
        <end position="843"/>
    </location>
</feature>
<sequence length="950" mass="104553">MFFLLGIANGQVVLPLSTPHVIDNSSEDGTLTNTSTTVSSAVKNTAQDSTTGLSLLVGGITLSFLCEPDSWSCPTIFPSENDVSSQEISSMYCRCDHNCLQFGDCCPSYLARCESLNNSQCEASVKENSSSGVETAGSHAFFDRYGTCVRDKLSIGYLVVARCPLDHLNQTVVSQCQNSSVVEDKLVFSVSPRRHFVFKNKHCAICHSVGLDQQVPLTELLACQGNSSDSAHAHTTCEMYARLGLGPAPYSFVRTCAVAWPYTMEEVETMLSSNSCTVQDKRLCRSYMFMGGATKVRNPHCSRCFSKENQDSFSQICERIKRVEQSGLSTLFDIGMKSARVRDKVEAGASDVQSCGPDEVLDESVNVCRKLFCPKNSTMQWGKCIENLTVIIEARMQPLPLGSTELIVTFPQTTDKGFVDYCLNISYGRSAIFGWVGNFSYLCSSNLGMQDTLKISSTVNDTGTFIDESQECSTCNESLLFDLGYKELVSVKLRVRSITNIAKALKDLKEHFNATIEVSNLCYHGNNNQTETCRGAPIRVYEDVPTRLIGSVLYGEVRTNDITRLYPLHNVIFDLVMTSSGKDMRLRKMLVCEGPDAANLLRCQLGVYNRSEAILLNNGSVWIQNTDLIYTPNQYVFNDDTVVTCNHFSSTSSRYFVLYDDDDDVLFYLSVFCSAMSVACLILTLVSYGLSKEQRGNTSRRMMAALALSLLLGHCLLYVHLPSPATCFIVAAVTHFVWLVVFAWMSIISASMALTFFAARSRPSSYDRPFGPLCCLALGLPAAIVITCLALDLLQPAGFSVGYGRRTCCWIGSPEALLYFFYSPIALSMAVSFVCFVLTLYGIEVTAMATTTLKERRQNRQRCLIYIKVFLTIGLTWAFGFVAGLTNSAVVGYIYTVANGLQGVSLFICYTLSTRNLTHLKKQLLGSCKSSPSSSACSSTTCMPSSTNII</sequence>
<protein>
    <recommendedName>
        <fullName evidence="12">G-protein coupled receptors family 2 profile 2 domain-containing protein</fullName>
    </recommendedName>
</protein>
<evidence type="ECO:0000313" key="10">
    <source>
        <dbReference type="EMBL" id="PVD28995.1"/>
    </source>
</evidence>
<feature type="transmembrane region" description="Helical" evidence="7">
    <location>
        <begin position="736"/>
        <end position="758"/>
    </location>
</feature>
<reference evidence="10 11" key="1">
    <citation type="submission" date="2018-04" db="EMBL/GenBank/DDBJ databases">
        <title>The genome of golden apple snail Pomacea canaliculata provides insight into stress tolerance and invasive adaptation.</title>
        <authorList>
            <person name="Liu C."/>
            <person name="Liu B."/>
            <person name="Ren Y."/>
            <person name="Zhang Y."/>
            <person name="Wang H."/>
            <person name="Li S."/>
            <person name="Jiang F."/>
            <person name="Yin L."/>
            <person name="Zhang G."/>
            <person name="Qian W."/>
            <person name="Fan W."/>
        </authorList>
    </citation>
    <scope>NUCLEOTIDE SEQUENCE [LARGE SCALE GENOMIC DNA]</scope>
    <source>
        <strain evidence="10">SZHN2017</strain>
        <tissue evidence="10">Muscle</tissue>
    </source>
</reference>
<dbReference type="PROSITE" id="PS50958">
    <property type="entry name" value="SMB_2"/>
    <property type="match status" value="1"/>
</dbReference>
<dbReference type="OrthoDB" id="6056922at2759"/>
<feature type="transmembrane region" description="Helical" evidence="7">
    <location>
        <begin position="864"/>
        <end position="886"/>
    </location>
</feature>
<accession>A0A2T7P6E5</accession>
<comment type="caution">
    <text evidence="10">The sequence shown here is derived from an EMBL/GenBank/DDBJ whole genome shotgun (WGS) entry which is preliminary data.</text>
</comment>
<dbReference type="PROSITE" id="PS50261">
    <property type="entry name" value="G_PROTEIN_RECEP_F2_4"/>
    <property type="match status" value="1"/>
</dbReference>
<feature type="transmembrane region" description="Helical" evidence="7">
    <location>
        <begin position="702"/>
        <end position="721"/>
    </location>
</feature>
<dbReference type="Proteomes" id="UP000245119">
    <property type="component" value="Linkage Group LG6"/>
</dbReference>
<keyword evidence="2 7" id="KW-0812">Transmembrane</keyword>
<evidence type="ECO:0000256" key="7">
    <source>
        <dbReference type="SAM" id="Phobius"/>
    </source>
</evidence>
<feature type="domain" description="G-protein coupled receptors family 2 profile 2" evidence="8">
    <location>
        <begin position="666"/>
        <end position="914"/>
    </location>
</feature>
<feature type="transmembrane region" description="Helical" evidence="7">
    <location>
        <begin position="892"/>
        <end position="912"/>
    </location>
</feature>
<keyword evidence="4 7" id="KW-0472">Membrane</keyword>
<dbReference type="EMBL" id="PZQS01000006">
    <property type="protein sequence ID" value="PVD28995.1"/>
    <property type="molecule type" value="Genomic_DNA"/>
</dbReference>
<dbReference type="CDD" id="cd15039">
    <property type="entry name" value="7tmB3_Methuselah-like"/>
    <property type="match status" value="1"/>
</dbReference>
<dbReference type="InterPro" id="IPR017981">
    <property type="entry name" value="GPCR_2-like_7TM"/>
</dbReference>
<feature type="domain" description="SMB" evidence="9">
    <location>
        <begin position="69"/>
        <end position="117"/>
    </location>
</feature>
<comment type="subcellular location">
    <subcellularLocation>
        <location evidence="1">Membrane</location>
        <topology evidence="1">Multi-pass membrane protein</topology>
    </subcellularLocation>
</comment>
<dbReference type="PANTHER" id="PTHR45902">
    <property type="entry name" value="LATROPHILIN RECEPTOR-LIKE PROTEIN A"/>
    <property type="match status" value="1"/>
</dbReference>
<evidence type="ECO:0000256" key="5">
    <source>
        <dbReference type="ARBA" id="ARBA00023157"/>
    </source>
</evidence>
<feature type="region of interest" description="Disordered" evidence="6">
    <location>
        <begin position="930"/>
        <end position="950"/>
    </location>
</feature>
<evidence type="ECO:0000313" key="11">
    <source>
        <dbReference type="Proteomes" id="UP000245119"/>
    </source>
</evidence>
<feature type="transmembrane region" description="Helical" evidence="7">
    <location>
        <begin position="770"/>
        <end position="794"/>
    </location>
</feature>
<keyword evidence="11" id="KW-1185">Reference proteome</keyword>
<evidence type="ECO:0008006" key="12">
    <source>
        <dbReference type="Google" id="ProtNLM"/>
    </source>
</evidence>
<dbReference type="InterPro" id="IPR001212">
    <property type="entry name" value="Somatomedin_B_dom"/>
</dbReference>
<evidence type="ECO:0000256" key="1">
    <source>
        <dbReference type="ARBA" id="ARBA00004141"/>
    </source>
</evidence>
<evidence type="ECO:0000256" key="6">
    <source>
        <dbReference type="SAM" id="MobiDB-lite"/>
    </source>
</evidence>
<organism evidence="10 11">
    <name type="scientific">Pomacea canaliculata</name>
    <name type="common">Golden apple snail</name>
    <dbReference type="NCBI Taxonomy" id="400727"/>
    <lineage>
        <taxon>Eukaryota</taxon>
        <taxon>Metazoa</taxon>
        <taxon>Spiralia</taxon>
        <taxon>Lophotrochozoa</taxon>
        <taxon>Mollusca</taxon>
        <taxon>Gastropoda</taxon>
        <taxon>Caenogastropoda</taxon>
        <taxon>Architaenioglossa</taxon>
        <taxon>Ampullarioidea</taxon>
        <taxon>Ampullariidae</taxon>
        <taxon>Pomacea</taxon>
    </lineage>
</organism>
<dbReference type="InterPro" id="IPR053231">
    <property type="entry name" value="GPCR_LN-TM7"/>
</dbReference>
<gene>
    <name evidence="10" type="ORF">C0Q70_11592</name>
</gene>
<dbReference type="InterPro" id="IPR000832">
    <property type="entry name" value="GPCR_2_secretin-like"/>
</dbReference>
<dbReference type="GO" id="GO:0007166">
    <property type="term" value="P:cell surface receptor signaling pathway"/>
    <property type="evidence" value="ECO:0007669"/>
    <property type="project" value="InterPro"/>
</dbReference>
<dbReference type="PANTHER" id="PTHR45902:SF1">
    <property type="entry name" value="LATROPHILIN RECEPTOR-LIKE PROTEIN A"/>
    <property type="match status" value="1"/>
</dbReference>
<evidence type="ECO:0000256" key="3">
    <source>
        <dbReference type="ARBA" id="ARBA00022989"/>
    </source>
</evidence>
<dbReference type="Gene3D" id="1.20.1070.10">
    <property type="entry name" value="Rhodopsin 7-helix transmembrane proteins"/>
    <property type="match status" value="1"/>
</dbReference>
<evidence type="ECO:0000256" key="4">
    <source>
        <dbReference type="ARBA" id="ARBA00023136"/>
    </source>
</evidence>
<name>A0A2T7P6E5_POMCA</name>
<dbReference type="SUPFAM" id="SSF90188">
    <property type="entry name" value="Somatomedin B domain"/>
    <property type="match status" value="1"/>
</dbReference>
<evidence type="ECO:0000259" key="9">
    <source>
        <dbReference type="PROSITE" id="PS50958"/>
    </source>
</evidence>
<dbReference type="GO" id="GO:0004930">
    <property type="term" value="F:G protein-coupled receptor activity"/>
    <property type="evidence" value="ECO:0007669"/>
    <property type="project" value="InterPro"/>
</dbReference>
<keyword evidence="5" id="KW-1015">Disulfide bond</keyword>
<dbReference type="Pfam" id="PF01033">
    <property type="entry name" value="Somatomedin_B"/>
    <property type="match status" value="1"/>
</dbReference>